<dbReference type="GO" id="GO:0016020">
    <property type="term" value="C:membrane"/>
    <property type="evidence" value="ECO:0007669"/>
    <property type="project" value="UniProtKB-SubCell"/>
</dbReference>
<keyword evidence="7" id="KW-1185">Reference proteome</keyword>
<feature type="transmembrane region" description="Helical" evidence="5">
    <location>
        <begin position="130"/>
        <end position="151"/>
    </location>
</feature>
<dbReference type="AlphaFoldDB" id="A0A5N4AUC7"/>
<protein>
    <submittedName>
        <fullName evidence="6">Uncharacterized protein</fullName>
    </submittedName>
</protein>
<feature type="transmembrane region" description="Helical" evidence="5">
    <location>
        <begin position="250"/>
        <end position="270"/>
    </location>
</feature>
<proteinExistence type="inferred from homology"/>
<evidence type="ECO:0000256" key="1">
    <source>
        <dbReference type="ARBA" id="ARBA00004141"/>
    </source>
</evidence>
<keyword evidence="4 5" id="KW-0472">Membrane</keyword>
<organism evidence="6 7">
    <name type="scientific">Photinus pyralis</name>
    <name type="common">Common eastern firefly</name>
    <name type="synonym">Lampyris pyralis</name>
    <dbReference type="NCBI Taxonomy" id="7054"/>
    <lineage>
        <taxon>Eukaryota</taxon>
        <taxon>Metazoa</taxon>
        <taxon>Ecdysozoa</taxon>
        <taxon>Arthropoda</taxon>
        <taxon>Hexapoda</taxon>
        <taxon>Insecta</taxon>
        <taxon>Pterygota</taxon>
        <taxon>Neoptera</taxon>
        <taxon>Endopterygota</taxon>
        <taxon>Coleoptera</taxon>
        <taxon>Polyphaga</taxon>
        <taxon>Elateriformia</taxon>
        <taxon>Elateroidea</taxon>
        <taxon>Lampyridae</taxon>
        <taxon>Lampyrinae</taxon>
        <taxon>Photinus</taxon>
    </lineage>
</organism>
<dbReference type="OrthoDB" id="6624577at2759"/>
<feature type="transmembrane region" description="Helical" evidence="5">
    <location>
        <begin position="163"/>
        <end position="181"/>
    </location>
</feature>
<dbReference type="Pfam" id="PF01027">
    <property type="entry name" value="Bax1-I"/>
    <property type="match status" value="1"/>
</dbReference>
<evidence type="ECO:0000256" key="2">
    <source>
        <dbReference type="ARBA" id="ARBA00022692"/>
    </source>
</evidence>
<dbReference type="GO" id="GO:2001234">
    <property type="term" value="P:negative regulation of apoptotic signaling pathway"/>
    <property type="evidence" value="ECO:0007669"/>
    <property type="project" value="TreeGrafter"/>
</dbReference>
<feature type="transmembrane region" description="Helical" evidence="5">
    <location>
        <begin position="219"/>
        <end position="238"/>
    </location>
</feature>
<dbReference type="PANTHER" id="PTHR23291:SF127">
    <property type="entry name" value="PROTEIN LIFEGUARD 1-LIKE"/>
    <property type="match status" value="1"/>
</dbReference>
<comment type="subcellular location">
    <subcellularLocation>
        <location evidence="1">Membrane</location>
        <topology evidence="1">Multi-pass membrane protein</topology>
    </subcellularLocation>
</comment>
<evidence type="ECO:0000313" key="7">
    <source>
        <dbReference type="Proteomes" id="UP000327044"/>
    </source>
</evidence>
<keyword evidence="2 5" id="KW-0812">Transmembrane</keyword>
<reference evidence="6 7" key="1">
    <citation type="journal article" date="2018" name="Elife">
        <title>Firefly genomes illuminate parallel origins of bioluminescence in beetles.</title>
        <authorList>
            <person name="Fallon T.R."/>
            <person name="Lower S.E."/>
            <person name="Chang C.H."/>
            <person name="Bessho-Uehara M."/>
            <person name="Martin G.J."/>
            <person name="Bewick A.J."/>
            <person name="Behringer M."/>
            <person name="Debat H.J."/>
            <person name="Wong I."/>
            <person name="Day J.C."/>
            <person name="Suvorov A."/>
            <person name="Silva C.J."/>
            <person name="Stanger-Hall K.F."/>
            <person name="Hall D.W."/>
            <person name="Schmitz R.J."/>
            <person name="Nelson D.R."/>
            <person name="Lewis S.M."/>
            <person name="Shigenobu S."/>
            <person name="Bybee S.M."/>
            <person name="Larracuente A.M."/>
            <person name="Oba Y."/>
            <person name="Weng J.K."/>
        </authorList>
    </citation>
    <scope>NUCLEOTIDE SEQUENCE [LARGE SCALE GENOMIC DNA]</scope>
    <source>
        <strain evidence="6">1611_PpyrPB1</strain>
        <tissue evidence="6">Whole body</tissue>
    </source>
</reference>
<dbReference type="Proteomes" id="UP000327044">
    <property type="component" value="Unassembled WGS sequence"/>
</dbReference>
<dbReference type="InterPro" id="IPR006214">
    <property type="entry name" value="Bax_inhibitor_1-related"/>
</dbReference>
<dbReference type="EMBL" id="VVIM01000003">
    <property type="protein sequence ID" value="KAB0800916.1"/>
    <property type="molecule type" value="Genomic_DNA"/>
</dbReference>
<dbReference type="GO" id="GO:0005783">
    <property type="term" value="C:endoplasmic reticulum"/>
    <property type="evidence" value="ECO:0007669"/>
    <property type="project" value="TreeGrafter"/>
</dbReference>
<gene>
    <name evidence="6" type="ORF">PPYR_05270</name>
</gene>
<evidence type="ECO:0000256" key="3">
    <source>
        <dbReference type="ARBA" id="ARBA00022989"/>
    </source>
</evidence>
<name>A0A5N4AUC7_PHOPY</name>
<feature type="transmembrane region" description="Helical" evidence="5">
    <location>
        <begin position="193"/>
        <end position="213"/>
    </location>
</feature>
<evidence type="ECO:0000313" key="6">
    <source>
        <dbReference type="EMBL" id="KAB0800916.1"/>
    </source>
</evidence>
<dbReference type="PANTHER" id="PTHR23291">
    <property type="entry name" value="BAX INHIBITOR-RELATED"/>
    <property type="match status" value="1"/>
</dbReference>
<keyword evidence="3 5" id="KW-1133">Transmembrane helix</keyword>
<dbReference type="GO" id="GO:0005794">
    <property type="term" value="C:Golgi apparatus"/>
    <property type="evidence" value="ECO:0007669"/>
    <property type="project" value="TreeGrafter"/>
</dbReference>
<feature type="transmembrane region" description="Helical" evidence="5">
    <location>
        <begin position="276"/>
        <end position="295"/>
    </location>
</feature>
<accession>A0A5N4AUC7</accession>
<comment type="similarity">
    <text evidence="5">Belongs to the BI1 family.</text>
</comment>
<dbReference type="InParanoid" id="A0A5N4AUC7"/>
<evidence type="ECO:0000256" key="5">
    <source>
        <dbReference type="RuleBase" id="RU004379"/>
    </source>
</evidence>
<sequence>MNGIGIDVTAHKVITTRNIILFNEDNPNIKEPNESILFLDNVINSAARAKNQSNRYDNRIQEAAGSGQATYYQQHMIGNQPQYAQDLAQNNTESRVFIRNSDQYEYSRTELIFISSFENQRIRGRFIQRVYTILGIQLSCMSGFIFVSTYVQPVKHQLQKHTLYVFLAMCIFLFVYLTLVCSRKARRSFPFNFVLLTIFTIALSYMLAILSLIYKTQIVLMSVGTTVVTTFAMAIMACQHSCDCTRCLPCLCVITSATILFGIILTLIAVTTQTPLVYAIYSAMIGFVFTSYLVFDTQMIMGGRRIQLSPEEYIYAVLTLYTDVVEILMNTLRTFNIFKKTQE</sequence>
<comment type="caution">
    <text evidence="6">The sequence shown here is derived from an EMBL/GenBank/DDBJ whole genome shotgun (WGS) entry which is preliminary data.</text>
</comment>
<evidence type="ECO:0000256" key="4">
    <source>
        <dbReference type="ARBA" id="ARBA00023136"/>
    </source>
</evidence>